<dbReference type="AlphaFoldDB" id="A9UQH7"/>
<dbReference type="PANTHER" id="PTHR24067">
    <property type="entry name" value="UBIQUITIN-CONJUGATING ENZYME E2"/>
    <property type="match status" value="1"/>
</dbReference>
<proteinExistence type="predicted"/>
<dbReference type="FunFam" id="3.10.110.10:FF:000209">
    <property type="entry name" value="Predicted protein"/>
    <property type="match status" value="1"/>
</dbReference>
<dbReference type="OMA" id="ADLHTWH"/>
<dbReference type="GeneID" id="5887380"/>
<accession>A9UQH7</accession>
<dbReference type="GO" id="GO:0000209">
    <property type="term" value="P:protein polyubiquitination"/>
    <property type="evidence" value="ECO:0000318"/>
    <property type="project" value="GO_Central"/>
</dbReference>
<dbReference type="SUPFAM" id="SSF54495">
    <property type="entry name" value="UBC-like"/>
    <property type="match status" value="1"/>
</dbReference>
<dbReference type="InterPro" id="IPR000608">
    <property type="entry name" value="UBC"/>
</dbReference>
<dbReference type="Proteomes" id="UP000001357">
    <property type="component" value="Unassembled WGS sequence"/>
</dbReference>
<dbReference type="InterPro" id="IPR050113">
    <property type="entry name" value="Ub_conjugating_enzyme"/>
</dbReference>
<dbReference type="RefSeq" id="XP_001742363.1">
    <property type="nucleotide sequence ID" value="XM_001742311.1"/>
</dbReference>
<dbReference type="GO" id="GO:0005634">
    <property type="term" value="C:nucleus"/>
    <property type="evidence" value="ECO:0000318"/>
    <property type="project" value="GO_Central"/>
</dbReference>
<dbReference type="KEGG" id="mbr:MONBRDRAFT_3345"/>
<dbReference type="eggNOG" id="KOG0422">
    <property type="taxonomic scope" value="Eukaryota"/>
</dbReference>
<organism evidence="2 3">
    <name type="scientific">Monosiga brevicollis</name>
    <name type="common">Choanoflagellate</name>
    <dbReference type="NCBI Taxonomy" id="81824"/>
    <lineage>
        <taxon>Eukaryota</taxon>
        <taxon>Choanoflagellata</taxon>
        <taxon>Craspedida</taxon>
        <taxon>Salpingoecidae</taxon>
        <taxon>Monosiga</taxon>
    </lineage>
</organism>
<dbReference type="Gene3D" id="3.10.110.10">
    <property type="entry name" value="Ubiquitin Conjugating Enzyme"/>
    <property type="match status" value="1"/>
</dbReference>
<protein>
    <recommendedName>
        <fullName evidence="1">UBC core domain-containing protein</fullName>
    </recommendedName>
</protein>
<gene>
    <name evidence="2" type="ORF">MONBRDRAFT_3345</name>
</gene>
<keyword evidence="3" id="KW-1185">Reference proteome</keyword>
<dbReference type="GO" id="GO:0061631">
    <property type="term" value="F:ubiquitin conjugating enzyme activity"/>
    <property type="evidence" value="ECO:0000318"/>
    <property type="project" value="GO_Central"/>
</dbReference>
<dbReference type="InParanoid" id="A9UQH7"/>
<feature type="non-terminal residue" evidence="2">
    <location>
        <position position="1"/>
    </location>
</feature>
<name>A9UQH7_MONBE</name>
<dbReference type="InterPro" id="IPR016135">
    <property type="entry name" value="UBQ-conjugating_enzyme/RWD"/>
</dbReference>
<evidence type="ECO:0000259" key="1">
    <source>
        <dbReference type="PROSITE" id="PS50127"/>
    </source>
</evidence>
<dbReference type="Pfam" id="PF00179">
    <property type="entry name" value="UQ_con"/>
    <property type="match status" value="1"/>
</dbReference>
<evidence type="ECO:0000313" key="2">
    <source>
        <dbReference type="EMBL" id="EDQ92601.1"/>
    </source>
</evidence>
<dbReference type="PROSITE" id="PS50127">
    <property type="entry name" value="UBC_2"/>
    <property type="match status" value="1"/>
</dbReference>
<sequence length="113" mass="13055">VEMDESNMFNWTAVLEPSEAPFDKGRFTIGITFPSEFPFKPPSVKFITPIYHPNVDEKGTQICLSVVATDNWKPATRVSQVLVELMQIINTPELEHPLRMDLAELYRENRQQF</sequence>
<evidence type="ECO:0000313" key="3">
    <source>
        <dbReference type="Proteomes" id="UP000001357"/>
    </source>
</evidence>
<dbReference type="EMBL" id="CH991543">
    <property type="protein sequence ID" value="EDQ92601.1"/>
    <property type="molecule type" value="Genomic_DNA"/>
</dbReference>
<feature type="non-terminal residue" evidence="2">
    <location>
        <position position="113"/>
    </location>
</feature>
<dbReference type="STRING" id="81824.A9UQH7"/>
<feature type="domain" description="UBC core" evidence="1">
    <location>
        <begin position="1"/>
        <end position="113"/>
    </location>
</feature>
<reference evidence="2 3" key="1">
    <citation type="journal article" date="2008" name="Nature">
        <title>The genome of the choanoflagellate Monosiga brevicollis and the origin of metazoans.</title>
        <authorList>
            <consortium name="JGI Sequencing"/>
            <person name="King N."/>
            <person name="Westbrook M.J."/>
            <person name="Young S.L."/>
            <person name="Kuo A."/>
            <person name="Abedin M."/>
            <person name="Chapman J."/>
            <person name="Fairclough S."/>
            <person name="Hellsten U."/>
            <person name="Isogai Y."/>
            <person name="Letunic I."/>
            <person name="Marr M."/>
            <person name="Pincus D."/>
            <person name="Putnam N."/>
            <person name="Rokas A."/>
            <person name="Wright K.J."/>
            <person name="Zuzow R."/>
            <person name="Dirks W."/>
            <person name="Good M."/>
            <person name="Goodstein D."/>
            <person name="Lemons D."/>
            <person name="Li W."/>
            <person name="Lyons J.B."/>
            <person name="Morris A."/>
            <person name="Nichols S."/>
            <person name="Richter D.J."/>
            <person name="Salamov A."/>
            <person name="Bork P."/>
            <person name="Lim W.A."/>
            <person name="Manning G."/>
            <person name="Miller W.T."/>
            <person name="McGinnis W."/>
            <person name="Shapiro H."/>
            <person name="Tjian R."/>
            <person name="Grigoriev I.V."/>
            <person name="Rokhsar D."/>
        </authorList>
    </citation>
    <scope>NUCLEOTIDE SEQUENCE [LARGE SCALE GENOMIC DNA]</scope>
    <source>
        <strain evidence="3">MX1 / ATCC 50154</strain>
    </source>
</reference>
<dbReference type="GO" id="GO:0006511">
    <property type="term" value="P:ubiquitin-dependent protein catabolic process"/>
    <property type="evidence" value="ECO:0000318"/>
    <property type="project" value="GO_Central"/>
</dbReference>
<dbReference type="FunCoup" id="A9UQH7">
    <property type="interactions" value="1200"/>
</dbReference>
<dbReference type="SMART" id="SM00212">
    <property type="entry name" value="UBCc"/>
    <property type="match status" value="1"/>
</dbReference>